<keyword evidence="1" id="KW-0255">Endonuclease</keyword>
<dbReference type="InterPro" id="IPR009414">
    <property type="entry name" value="DUF1064"/>
</dbReference>
<name>A0A8S5VAN5_9CAUD</name>
<dbReference type="Pfam" id="PF06356">
    <property type="entry name" value="DUF1064"/>
    <property type="match status" value="1"/>
</dbReference>
<reference evidence="1" key="1">
    <citation type="journal article" date="2021" name="Proc. Natl. Acad. Sci. U.S.A.">
        <title>A Catalog of Tens of Thousands of Viruses from Human Metagenomes Reveals Hidden Associations with Chronic Diseases.</title>
        <authorList>
            <person name="Tisza M.J."/>
            <person name="Buck C.B."/>
        </authorList>
    </citation>
    <scope>NUCLEOTIDE SEQUENCE</scope>
    <source>
        <strain evidence="1">Ctfhy6</strain>
    </source>
</reference>
<accession>A0A8S5VAN5</accession>
<protein>
    <submittedName>
        <fullName evidence="1">Endonuclease</fullName>
    </submittedName>
</protein>
<dbReference type="EMBL" id="BK016235">
    <property type="protein sequence ID" value="DAG03752.1"/>
    <property type="molecule type" value="Genomic_DNA"/>
</dbReference>
<evidence type="ECO:0000313" key="1">
    <source>
        <dbReference type="EMBL" id="DAG03752.1"/>
    </source>
</evidence>
<keyword evidence="1" id="KW-0540">Nuclease</keyword>
<keyword evidence="1" id="KW-0378">Hydrolase</keyword>
<organism evidence="1">
    <name type="scientific">Siphoviridae sp. ctfhy6</name>
    <dbReference type="NCBI Taxonomy" id="2825597"/>
    <lineage>
        <taxon>Viruses</taxon>
        <taxon>Duplodnaviria</taxon>
        <taxon>Heunggongvirae</taxon>
        <taxon>Uroviricota</taxon>
        <taxon>Caudoviricetes</taxon>
    </lineage>
</organism>
<dbReference type="GO" id="GO:0004519">
    <property type="term" value="F:endonuclease activity"/>
    <property type="evidence" value="ECO:0007669"/>
    <property type="project" value="UniProtKB-KW"/>
</dbReference>
<proteinExistence type="predicted"/>
<sequence length="148" mass="16813">MALTSADLARLGPAAQKQVLDKLAGAQKPKKSKYGNRKVVCDGIKFDSEREAARFGELKVLRAMGKIRDLRLQVNFTLVEGYTTIEGERINPMVYRADFVYERATDPDCNGTVHWLREVEDAKGAKTKDYLLKKKLMQDKYGIMIREV</sequence>